<protein>
    <submittedName>
        <fullName evidence="2">Uncharacterized protein</fullName>
    </submittedName>
</protein>
<name>A0AAD6AJA1_9TELE</name>
<keyword evidence="3" id="KW-1185">Reference proteome</keyword>
<comment type="caution">
    <text evidence="2">The sequence shown here is derived from an EMBL/GenBank/DDBJ whole genome shotgun (WGS) entry which is preliminary data.</text>
</comment>
<dbReference type="AlphaFoldDB" id="A0AAD6AJA1"/>
<evidence type="ECO:0000256" key="1">
    <source>
        <dbReference type="SAM" id="MobiDB-lite"/>
    </source>
</evidence>
<organism evidence="2 3">
    <name type="scientific">Pogonophryne albipinna</name>
    <dbReference type="NCBI Taxonomy" id="1090488"/>
    <lineage>
        <taxon>Eukaryota</taxon>
        <taxon>Metazoa</taxon>
        <taxon>Chordata</taxon>
        <taxon>Craniata</taxon>
        <taxon>Vertebrata</taxon>
        <taxon>Euteleostomi</taxon>
        <taxon>Actinopterygii</taxon>
        <taxon>Neopterygii</taxon>
        <taxon>Teleostei</taxon>
        <taxon>Neoteleostei</taxon>
        <taxon>Acanthomorphata</taxon>
        <taxon>Eupercaria</taxon>
        <taxon>Perciformes</taxon>
        <taxon>Notothenioidei</taxon>
        <taxon>Pogonophryne</taxon>
    </lineage>
</organism>
<feature type="non-terminal residue" evidence="2">
    <location>
        <position position="1"/>
    </location>
</feature>
<accession>A0AAD6AJA1</accession>
<reference evidence="2" key="1">
    <citation type="submission" date="2022-11" db="EMBL/GenBank/DDBJ databases">
        <title>Chromosome-level genome of Pogonophryne albipinna.</title>
        <authorList>
            <person name="Jo E."/>
        </authorList>
    </citation>
    <scope>NUCLEOTIDE SEQUENCE</scope>
    <source>
        <strain evidence="2">SGF0006</strain>
        <tissue evidence="2">Muscle</tissue>
    </source>
</reference>
<feature type="compositionally biased region" description="Basic and acidic residues" evidence="1">
    <location>
        <begin position="55"/>
        <end position="66"/>
    </location>
</feature>
<feature type="region of interest" description="Disordered" evidence="1">
    <location>
        <begin position="44"/>
        <end position="66"/>
    </location>
</feature>
<gene>
    <name evidence="2" type="ORF">JOQ06_018436</name>
</gene>
<evidence type="ECO:0000313" key="2">
    <source>
        <dbReference type="EMBL" id="KAJ4925716.1"/>
    </source>
</evidence>
<evidence type="ECO:0000313" key="3">
    <source>
        <dbReference type="Proteomes" id="UP001219934"/>
    </source>
</evidence>
<dbReference type="Proteomes" id="UP001219934">
    <property type="component" value="Unassembled WGS sequence"/>
</dbReference>
<proteinExistence type="predicted"/>
<dbReference type="EMBL" id="JAPTMU010000021">
    <property type="protein sequence ID" value="KAJ4925716.1"/>
    <property type="molecule type" value="Genomic_DNA"/>
</dbReference>
<sequence>MPPGPFRELCGEVGAEIGASTCQGTYCYRKFPNKTTAFDFLHVPSMEPNNQSPKIEQREREEKRGDLTCESGNAYLHANYVTRRGGNEGKAPPMRQTEPGRRRKDIADTREKRRGTSDCANGQTNEGIKDHTCNPTYRQISGIGTNCSVAAAELKGSGPAAGQRQAEEPRAG</sequence>
<feature type="compositionally biased region" description="Basic and acidic residues" evidence="1">
    <location>
        <begin position="105"/>
        <end position="116"/>
    </location>
</feature>
<feature type="region of interest" description="Disordered" evidence="1">
    <location>
        <begin position="81"/>
        <end position="132"/>
    </location>
</feature>